<reference evidence="13" key="1">
    <citation type="journal article" date="2019" name="Int. J. Syst. Evol. Microbiol.">
        <title>The Global Catalogue of Microorganisms (GCM) 10K type strain sequencing project: providing services to taxonomists for standard genome sequencing and annotation.</title>
        <authorList>
            <consortium name="The Broad Institute Genomics Platform"/>
            <consortium name="The Broad Institute Genome Sequencing Center for Infectious Disease"/>
            <person name="Wu L."/>
            <person name="Ma J."/>
        </authorList>
    </citation>
    <scope>NUCLEOTIDE SEQUENCE [LARGE SCALE GENOMIC DNA]</scope>
    <source>
        <strain evidence="13">JCM 13318</strain>
    </source>
</reference>
<keyword evidence="4" id="KW-0479">Metal-binding</keyword>
<evidence type="ECO:0000259" key="11">
    <source>
        <dbReference type="PROSITE" id="PS51296"/>
    </source>
</evidence>
<dbReference type="Proteomes" id="UP001500177">
    <property type="component" value="Unassembled WGS sequence"/>
</dbReference>
<keyword evidence="6" id="KW-0411">Iron-sulfur</keyword>
<organism evidence="12 13">
    <name type="scientific">Brevibacterium permense</name>
    <dbReference type="NCBI Taxonomy" id="234834"/>
    <lineage>
        <taxon>Bacteria</taxon>
        <taxon>Bacillati</taxon>
        <taxon>Actinomycetota</taxon>
        <taxon>Actinomycetes</taxon>
        <taxon>Micrococcales</taxon>
        <taxon>Brevibacteriaceae</taxon>
        <taxon>Brevibacterium</taxon>
    </lineage>
</organism>
<dbReference type="PANTHER" id="PTHR10134">
    <property type="entry name" value="CYTOCHROME B-C1 COMPLEX SUBUNIT RIESKE, MITOCHONDRIAL"/>
    <property type="match status" value="1"/>
</dbReference>
<feature type="domain" description="Rieske" evidence="11">
    <location>
        <begin position="68"/>
        <end position="159"/>
    </location>
</feature>
<keyword evidence="3" id="KW-0001">2Fe-2S</keyword>
<evidence type="ECO:0000256" key="5">
    <source>
        <dbReference type="ARBA" id="ARBA00023004"/>
    </source>
</evidence>
<keyword evidence="13" id="KW-1185">Reference proteome</keyword>
<keyword evidence="7" id="KW-1015">Disulfide bond</keyword>
<evidence type="ECO:0000256" key="3">
    <source>
        <dbReference type="ARBA" id="ARBA00022714"/>
    </source>
</evidence>
<dbReference type="EMBL" id="BAAALX010000021">
    <property type="protein sequence ID" value="GAA1526612.1"/>
    <property type="molecule type" value="Genomic_DNA"/>
</dbReference>
<feature type="region of interest" description="Disordered" evidence="10">
    <location>
        <begin position="1"/>
        <end position="31"/>
    </location>
</feature>
<evidence type="ECO:0000256" key="7">
    <source>
        <dbReference type="ARBA" id="ARBA00023157"/>
    </source>
</evidence>
<evidence type="ECO:0000313" key="12">
    <source>
        <dbReference type="EMBL" id="GAA1526612.1"/>
    </source>
</evidence>
<dbReference type="InterPro" id="IPR005805">
    <property type="entry name" value="Rieske_Fe-S_prot_C"/>
</dbReference>
<comment type="caution">
    <text evidence="12">The sequence shown here is derived from an EMBL/GenBank/DDBJ whole genome shotgun (WGS) entry which is preliminary data.</text>
</comment>
<sequence length="162" mass="16860">MRTHEKEQIPMTTTPNSPADVDPTASADPTRRRVMKTAGVAGTAAVIGGSVAATSACSSDEEAEPTKDSSLPASDVPVGSGTVIEDTYVITQPKEGEFFAFSSVCTHQGCQVTRITEEAIICPCHSSNFSVTTGEVISGPAEEPLPKYEVTEVGGKLTVKGK</sequence>
<proteinExistence type="predicted"/>
<dbReference type="Gene3D" id="2.102.10.10">
    <property type="entry name" value="Rieske [2Fe-2S] iron-sulphur domain"/>
    <property type="match status" value="1"/>
</dbReference>
<dbReference type="PROSITE" id="PS51318">
    <property type="entry name" value="TAT"/>
    <property type="match status" value="1"/>
</dbReference>
<comment type="cofactor">
    <cofactor evidence="9">
        <name>[2Fe-2S] cluster</name>
        <dbReference type="ChEBI" id="CHEBI:190135"/>
    </cofactor>
</comment>
<dbReference type="InterPro" id="IPR014349">
    <property type="entry name" value="Rieske_Fe-S_prot"/>
</dbReference>
<protein>
    <recommendedName>
        <fullName evidence="2">Cytochrome bc1 complex Rieske iron-sulfur subunit</fullName>
    </recommendedName>
    <alternativeName>
        <fullName evidence="8">Cytochrome bc1 reductase complex subunit QcrA</fullName>
    </alternativeName>
</protein>
<name>A0ABP4LLJ0_9MICO</name>
<keyword evidence="5" id="KW-0408">Iron</keyword>
<evidence type="ECO:0000256" key="8">
    <source>
        <dbReference type="ARBA" id="ARBA00029586"/>
    </source>
</evidence>
<dbReference type="NCBIfam" id="TIGR01409">
    <property type="entry name" value="TAT_signal_seq"/>
    <property type="match status" value="1"/>
</dbReference>
<comment type="function">
    <text evidence="1">Iron-sulfur subunit of the cytochrome bc1 complex, an essential component of the respiratory electron transport chain required for ATP synthesis. The bc1 complex catalyzes the oxidation of menaquinol and the reduction of cytochrome c in the respiratory chain. The bc1 complex operates through a Q-cycle mechanism that couples electron transfer to generation of the proton gradient that drives ATP synthesis.</text>
</comment>
<dbReference type="InterPro" id="IPR006311">
    <property type="entry name" value="TAT_signal"/>
</dbReference>
<evidence type="ECO:0000313" key="13">
    <source>
        <dbReference type="Proteomes" id="UP001500177"/>
    </source>
</evidence>
<dbReference type="PRINTS" id="PR00162">
    <property type="entry name" value="RIESKE"/>
</dbReference>
<evidence type="ECO:0000256" key="10">
    <source>
        <dbReference type="SAM" id="MobiDB-lite"/>
    </source>
</evidence>
<evidence type="ECO:0000256" key="6">
    <source>
        <dbReference type="ARBA" id="ARBA00023014"/>
    </source>
</evidence>
<dbReference type="PROSITE" id="PS51296">
    <property type="entry name" value="RIESKE"/>
    <property type="match status" value="1"/>
</dbReference>
<evidence type="ECO:0000256" key="4">
    <source>
        <dbReference type="ARBA" id="ARBA00022723"/>
    </source>
</evidence>
<dbReference type="CDD" id="cd03467">
    <property type="entry name" value="Rieske"/>
    <property type="match status" value="1"/>
</dbReference>
<dbReference type="InterPro" id="IPR019546">
    <property type="entry name" value="TAT_signal_bac_arc"/>
</dbReference>
<evidence type="ECO:0000256" key="1">
    <source>
        <dbReference type="ARBA" id="ARBA00002494"/>
    </source>
</evidence>
<dbReference type="Pfam" id="PF00355">
    <property type="entry name" value="Rieske"/>
    <property type="match status" value="1"/>
</dbReference>
<evidence type="ECO:0000256" key="9">
    <source>
        <dbReference type="ARBA" id="ARBA00034078"/>
    </source>
</evidence>
<feature type="region of interest" description="Disordered" evidence="10">
    <location>
        <begin position="52"/>
        <end position="78"/>
    </location>
</feature>
<accession>A0ABP4LLJ0</accession>
<dbReference type="InterPro" id="IPR017941">
    <property type="entry name" value="Rieske_2Fe-2S"/>
</dbReference>
<gene>
    <name evidence="12" type="ORF">GCM10009690_32460</name>
</gene>
<dbReference type="InterPro" id="IPR036922">
    <property type="entry name" value="Rieske_2Fe-2S_sf"/>
</dbReference>
<dbReference type="SUPFAM" id="SSF50022">
    <property type="entry name" value="ISP domain"/>
    <property type="match status" value="1"/>
</dbReference>
<evidence type="ECO:0000256" key="2">
    <source>
        <dbReference type="ARBA" id="ARBA00015816"/>
    </source>
</evidence>